<accession>A0AAV0T926</accession>
<proteinExistence type="predicted"/>
<evidence type="ECO:0000256" key="1">
    <source>
        <dbReference type="SAM" id="MobiDB-lite"/>
    </source>
</evidence>
<dbReference type="AlphaFoldDB" id="A0AAV0T926"/>
<name>A0AAV0T926_9STRA</name>
<dbReference type="EMBL" id="CANTFK010000602">
    <property type="protein sequence ID" value="CAI5718512.1"/>
    <property type="molecule type" value="Genomic_DNA"/>
</dbReference>
<organism evidence="2 4">
    <name type="scientific">Peronospora farinosa</name>
    <dbReference type="NCBI Taxonomy" id="134698"/>
    <lineage>
        <taxon>Eukaryota</taxon>
        <taxon>Sar</taxon>
        <taxon>Stramenopiles</taxon>
        <taxon>Oomycota</taxon>
        <taxon>Peronosporomycetes</taxon>
        <taxon>Peronosporales</taxon>
        <taxon>Peronosporaceae</taxon>
        <taxon>Peronospora</taxon>
    </lineage>
</organism>
<evidence type="ECO:0000313" key="3">
    <source>
        <dbReference type="EMBL" id="CAI5718512.1"/>
    </source>
</evidence>
<protein>
    <submittedName>
        <fullName evidence="2">Uncharacterized protein</fullName>
    </submittedName>
</protein>
<evidence type="ECO:0000313" key="2">
    <source>
        <dbReference type="EMBL" id="CAI5716952.1"/>
    </source>
</evidence>
<dbReference type="Proteomes" id="UP001159659">
    <property type="component" value="Unassembled WGS sequence"/>
</dbReference>
<feature type="region of interest" description="Disordered" evidence="1">
    <location>
        <begin position="1"/>
        <end position="28"/>
    </location>
</feature>
<dbReference type="EMBL" id="CANTFK010000488">
    <property type="protein sequence ID" value="CAI5716952.1"/>
    <property type="molecule type" value="Genomic_DNA"/>
</dbReference>
<reference evidence="2" key="1">
    <citation type="submission" date="2022-12" db="EMBL/GenBank/DDBJ databases">
        <authorList>
            <person name="Webb A."/>
        </authorList>
    </citation>
    <scope>NUCLEOTIDE SEQUENCE</scope>
    <source>
        <strain evidence="2">Pf2</strain>
    </source>
</reference>
<gene>
    <name evidence="2" type="ORF">PFR002_LOCUS3366</name>
    <name evidence="3" type="ORF">PFR002_LOCUS3646</name>
</gene>
<sequence>MTEARPKTRVTMDAPTQSGALGASTGLDAIGRSSHESTQIIRETLCTFIQCTHFCTRFYEDATNGKQ</sequence>
<comment type="caution">
    <text evidence="2">The sequence shown here is derived from an EMBL/GenBank/DDBJ whole genome shotgun (WGS) entry which is preliminary data.</text>
</comment>
<evidence type="ECO:0000313" key="4">
    <source>
        <dbReference type="Proteomes" id="UP001159659"/>
    </source>
</evidence>